<reference evidence="4" key="1">
    <citation type="submission" date="2010-07" db="EMBL/GenBank/DDBJ databases">
        <title>The genome sequence of Gaeumannomyces graminis var. tritici strain R3-111a-1.</title>
        <authorList>
            <consortium name="The Broad Institute Genome Sequencing Platform"/>
            <person name="Ma L.-J."/>
            <person name="Dead R."/>
            <person name="Young S."/>
            <person name="Zeng Q."/>
            <person name="Koehrsen M."/>
            <person name="Alvarado L."/>
            <person name="Berlin A."/>
            <person name="Chapman S.B."/>
            <person name="Chen Z."/>
            <person name="Freedman E."/>
            <person name="Gellesch M."/>
            <person name="Goldberg J."/>
            <person name="Griggs A."/>
            <person name="Gujja S."/>
            <person name="Heilman E.R."/>
            <person name="Heiman D."/>
            <person name="Hepburn T."/>
            <person name="Howarth C."/>
            <person name="Jen D."/>
            <person name="Larson L."/>
            <person name="Mehta T."/>
            <person name="Neiman D."/>
            <person name="Pearson M."/>
            <person name="Roberts A."/>
            <person name="Saif S."/>
            <person name="Shea T."/>
            <person name="Shenoy N."/>
            <person name="Sisk P."/>
            <person name="Stolte C."/>
            <person name="Sykes S."/>
            <person name="Walk T."/>
            <person name="White J."/>
            <person name="Yandava C."/>
            <person name="Haas B."/>
            <person name="Nusbaum C."/>
            <person name="Birren B."/>
        </authorList>
    </citation>
    <scope>NUCLEOTIDE SEQUENCE [LARGE SCALE GENOMIC DNA]</scope>
    <source>
        <strain evidence="4">R3-111a-1</strain>
    </source>
</reference>
<dbReference type="VEuPathDB" id="FungiDB:GGTG_02080"/>
<accession>J3NLD2</accession>
<dbReference type="EMBL" id="GL385395">
    <property type="protein sequence ID" value="EJT82106.1"/>
    <property type="molecule type" value="Genomic_DNA"/>
</dbReference>
<reference evidence="3" key="4">
    <citation type="journal article" date="2015" name="G3 (Bethesda)">
        <title>Genome sequences of three phytopathogenic species of the Magnaporthaceae family of fungi.</title>
        <authorList>
            <person name="Okagaki L.H."/>
            <person name="Nunes C.C."/>
            <person name="Sailsbery J."/>
            <person name="Clay B."/>
            <person name="Brown D."/>
            <person name="John T."/>
            <person name="Oh Y."/>
            <person name="Young N."/>
            <person name="Fitzgerald M."/>
            <person name="Haas B.J."/>
            <person name="Zeng Q."/>
            <person name="Young S."/>
            <person name="Adiconis X."/>
            <person name="Fan L."/>
            <person name="Levin J.Z."/>
            <person name="Mitchell T.K."/>
            <person name="Okubara P.A."/>
            <person name="Farman M.L."/>
            <person name="Kohn L.M."/>
            <person name="Birren B."/>
            <person name="Ma L.-J."/>
            <person name="Dean R.A."/>
        </authorList>
    </citation>
    <scope>NUCLEOTIDE SEQUENCE</scope>
    <source>
        <strain evidence="3">R3-111a-1</strain>
    </source>
</reference>
<dbReference type="RefSeq" id="XP_009218115.1">
    <property type="nucleotide sequence ID" value="XM_009219851.1"/>
</dbReference>
<keyword evidence="4" id="KW-1185">Reference proteome</keyword>
<dbReference type="AlphaFoldDB" id="J3NLD2"/>
<reference evidence="2" key="2">
    <citation type="submission" date="2010-07" db="EMBL/GenBank/DDBJ databases">
        <authorList>
            <consortium name="The Broad Institute Genome Sequencing Platform"/>
            <consortium name="Broad Institute Genome Sequencing Center for Infectious Disease"/>
            <person name="Ma L.-J."/>
            <person name="Dead R."/>
            <person name="Young S."/>
            <person name="Zeng Q."/>
            <person name="Koehrsen M."/>
            <person name="Alvarado L."/>
            <person name="Berlin A."/>
            <person name="Chapman S.B."/>
            <person name="Chen Z."/>
            <person name="Freedman E."/>
            <person name="Gellesch M."/>
            <person name="Goldberg J."/>
            <person name="Griggs A."/>
            <person name="Gujja S."/>
            <person name="Heilman E.R."/>
            <person name="Heiman D."/>
            <person name="Hepburn T."/>
            <person name="Howarth C."/>
            <person name="Jen D."/>
            <person name="Larson L."/>
            <person name="Mehta T."/>
            <person name="Neiman D."/>
            <person name="Pearson M."/>
            <person name="Roberts A."/>
            <person name="Saif S."/>
            <person name="Shea T."/>
            <person name="Shenoy N."/>
            <person name="Sisk P."/>
            <person name="Stolte C."/>
            <person name="Sykes S."/>
            <person name="Walk T."/>
            <person name="White J."/>
            <person name="Yandava C."/>
            <person name="Haas B."/>
            <person name="Nusbaum C."/>
            <person name="Birren B."/>
        </authorList>
    </citation>
    <scope>NUCLEOTIDE SEQUENCE</scope>
    <source>
        <strain evidence="2">R3-111a-1</strain>
    </source>
</reference>
<protein>
    <recommendedName>
        <fullName evidence="5">Fungal N-terminal domain-containing protein</fullName>
    </recommendedName>
</protein>
<evidence type="ECO:0000256" key="1">
    <source>
        <dbReference type="SAM" id="MobiDB-lite"/>
    </source>
</evidence>
<evidence type="ECO:0000313" key="2">
    <source>
        <dbReference type="EMBL" id="EJT82106.1"/>
    </source>
</evidence>
<gene>
    <name evidence="3" type="primary">20342538</name>
    <name evidence="2" type="ORF">GGTG_02080</name>
</gene>
<reference evidence="2" key="3">
    <citation type="submission" date="2010-09" db="EMBL/GenBank/DDBJ databases">
        <title>Annotation of Gaeumannomyces graminis var. tritici R3-111a-1.</title>
        <authorList>
            <consortium name="The Broad Institute Genome Sequencing Platform"/>
            <person name="Ma L.-J."/>
            <person name="Dead R."/>
            <person name="Young S.K."/>
            <person name="Zeng Q."/>
            <person name="Gargeya S."/>
            <person name="Fitzgerald M."/>
            <person name="Haas B."/>
            <person name="Abouelleil A."/>
            <person name="Alvarado L."/>
            <person name="Arachchi H.M."/>
            <person name="Berlin A."/>
            <person name="Brown A."/>
            <person name="Chapman S.B."/>
            <person name="Chen Z."/>
            <person name="Dunbar C."/>
            <person name="Freedman E."/>
            <person name="Gearin G."/>
            <person name="Gellesch M."/>
            <person name="Goldberg J."/>
            <person name="Griggs A."/>
            <person name="Gujja S."/>
            <person name="Heiman D."/>
            <person name="Howarth C."/>
            <person name="Larson L."/>
            <person name="Lui A."/>
            <person name="MacDonald P.J.P."/>
            <person name="Mehta T."/>
            <person name="Montmayeur A."/>
            <person name="Murphy C."/>
            <person name="Neiman D."/>
            <person name="Pearson M."/>
            <person name="Priest M."/>
            <person name="Roberts A."/>
            <person name="Saif S."/>
            <person name="Shea T."/>
            <person name="Shenoy N."/>
            <person name="Sisk P."/>
            <person name="Stolte C."/>
            <person name="Sykes S."/>
            <person name="Yandava C."/>
            <person name="Wortman J."/>
            <person name="Nusbaum C."/>
            <person name="Birren B."/>
        </authorList>
    </citation>
    <scope>NUCLEOTIDE SEQUENCE</scope>
    <source>
        <strain evidence="2">R3-111a-1</strain>
    </source>
</reference>
<feature type="region of interest" description="Disordered" evidence="1">
    <location>
        <begin position="145"/>
        <end position="164"/>
    </location>
</feature>
<organism evidence="2">
    <name type="scientific">Gaeumannomyces tritici (strain R3-111a-1)</name>
    <name type="common">Wheat and barley take-all root rot fungus</name>
    <name type="synonym">Gaeumannomyces graminis var. tritici</name>
    <dbReference type="NCBI Taxonomy" id="644352"/>
    <lineage>
        <taxon>Eukaryota</taxon>
        <taxon>Fungi</taxon>
        <taxon>Dikarya</taxon>
        <taxon>Ascomycota</taxon>
        <taxon>Pezizomycotina</taxon>
        <taxon>Sordariomycetes</taxon>
        <taxon>Sordariomycetidae</taxon>
        <taxon>Magnaporthales</taxon>
        <taxon>Magnaporthaceae</taxon>
        <taxon>Gaeumannomyces</taxon>
    </lineage>
</organism>
<dbReference type="HOGENOM" id="CLU_1635744_0_0_1"/>
<dbReference type="OrthoDB" id="10500940at2759"/>
<reference evidence="3" key="5">
    <citation type="submission" date="2018-04" db="UniProtKB">
        <authorList>
            <consortium name="EnsemblFungi"/>
        </authorList>
    </citation>
    <scope>IDENTIFICATION</scope>
    <source>
        <strain evidence="3">R3-111a-1</strain>
    </source>
</reference>
<dbReference type="eggNOG" id="ENOG502T7JP">
    <property type="taxonomic scope" value="Eukaryota"/>
</dbReference>
<dbReference type="Proteomes" id="UP000006039">
    <property type="component" value="Unassembled WGS sequence"/>
</dbReference>
<evidence type="ECO:0000313" key="4">
    <source>
        <dbReference type="Proteomes" id="UP000006039"/>
    </source>
</evidence>
<dbReference type="GeneID" id="20342538"/>
<dbReference type="EnsemblFungi" id="EJT82106">
    <property type="protein sequence ID" value="EJT82106"/>
    <property type="gene ID" value="GGTG_02080"/>
</dbReference>
<name>J3NLD2_GAET3</name>
<proteinExistence type="predicted"/>
<evidence type="ECO:0000313" key="3">
    <source>
        <dbReference type="EnsemblFungi" id="EJT82106"/>
    </source>
</evidence>
<sequence>MVVVEGASVLAVAKGAVTVVKTTYVVYTQLKAFQNAPSNFKGLVGLVEHMERSLERADAARREARERHNAHVHNDLMGAQATVLSLYKDLANKLDLTQKTQDLASDRKRTVCWTRIKVYIDGNEYKDLKADIFEWCAILDRNSDSLEKSSGSAPLDGAAEPRHG</sequence>
<evidence type="ECO:0008006" key="5">
    <source>
        <dbReference type="Google" id="ProtNLM"/>
    </source>
</evidence>